<dbReference type="Gene3D" id="3.90.180.10">
    <property type="entry name" value="Medium-chain alcohol dehydrogenases, catalytic domain"/>
    <property type="match status" value="1"/>
</dbReference>
<dbReference type="PANTHER" id="PTHR44154:SF1">
    <property type="entry name" value="QUINONE OXIDOREDUCTASE"/>
    <property type="match status" value="1"/>
</dbReference>
<evidence type="ECO:0000313" key="3">
    <source>
        <dbReference type="EMBL" id="ANN17645.1"/>
    </source>
</evidence>
<dbReference type="RefSeq" id="WP_044853265.1">
    <property type="nucleotide sequence ID" value="NZ_CP016174.1"/>
</dbReference>
<dbReference type="GO" id="GO:0016491">
    <property type="term" value="F:oxidoreductase activity"/>
    <property type="evidence" value="ECO:0007669"/>
    <property type="project" value="InterPro"/>
</dbReference>
<dbReference type="Pfam" id="PF13602">
    <property type="entry name" value="ADH_zinc_N_2"/>
    <property type="match status" value="1"/>
</dbReference>
<dbReference type="InterPro" id="IPR020843">
    <property type="entry name" value="ER"/>
</dbReference>
<dbReference type="SMART" id="SM00829">
    <property type="entry name" value="PKS_ER"/>
    <property type="match status" value="1"/>
</dbReference>
<dbReference type="KEGG" id="aori:SD37_19665"/>
<dbReference type="InterPro" id="IPR036291">
    <property type="entry name" value="NAD(P)-bd_dom_sf"/>
</dbReference>
<proteinExistence type="predicted"/>
<name>A0A193BZQ0_AMYOR</name>
<evidence type="ECO:0000256" key="1">
    <source>
        <dbReference type="ARBA" id="ARBA00022857"/>
    </source>
</evidence>
<keyword evidence="1" id="KW-0521">NADP</keyword>
<dbReference type="PANTHER" id="PTHR44154">
    <property type="entry name" value="QUINONE OXIDOREDUCTASE"/>
    <property type="match status" value="1"/>
</dbReference>
<dbReference type="Pfam" id="PF08240">
    <property type="entry name" value="ADH_N"/>
    <property type="match status" value="1"/>
</dbReference>
<feature type="domain" description="Enoyl reductase (ER)" evidence="2">
    <location>
        <begin position="10"/>
        <end position="309"/>
    </location>
</feature>
<evidence type="ECO:0000259" key="2">
    <source>
        <dbReference type="SMART" id="SM00829"/>
    </source>
</evidence>
<dbReference type="InterPro" id="IPR013154">
    <property type="entry name" value="ADH-like_N"/>
</dbReference>
<dbReference type="InterPro" id="IPR051603">
    <property type="entry name" value="Zinc-ADH_QOR/CCCR"/>
</dbReference>
<dbReference type="CDD" id="cd05289">
    <property type="entry name" value="MDR_like_2"/>
    <property type="match status" value="1"/>
</dbReference>
<dbReference type="EMBL" id="CP016174">
    <property type="protein sequence ID" value="ANN17645.1"/>
    <property type="molecule type" value="Genomic_DNA"/>
</dbReference>
<reference evidence="3 4" key="1">
    <citation type="journal article" date="2015" name="Genome Announc.">
        <title>Draft Genome Sequence of Norvancomycin-Producing Strain Amycolatopsis orientalis CPCC200066.</title>
        <authorList>
            <person name="Lei X."/>
            <person name="Yuan F."/>
            <person name="Shi Y."/>
            <person name="Li X."/>
            <person name="Wang L."/>
            <person name="Hong B."/>
        </authorList>
    </citation>
    <scope>NUCLEOTIDE SEQUENCE [LARGE SCALE GENOMIC DNA]</scope>
    <source>
        <strain evidence="3 4">B-37</strain>
    </source>
</reference>
<dbReference type="Gene3D" id="3.40.50.720">
    <property type="entry name" value="NAD(P)-binding Rossmann-like Domain"/>
    <property type="match status" value="1"/>
</dbReference>
<evidence type="ECO:0000313" key="4">
    <source>
        <dbReference type="Proteomes" id="UP000093695"/>
    </source>
</evidence>
<dbReference type="SUPFAM" id="SSF51735">
    <property type="entry name" value="NAD(P)-binding Rossmann-fold domains"/>
    <property type="match status" value="1"/>
</dbReference>
<sequence>MHAMVVRRFGGPEVLESIEIPVPAPGTGQVRVKVAAAGVNPVDAATRSGFLTEAGIIPPREAVGIGWDVAGTVDAIGDGVTGFAAGDAVIGLRDRPATALGTYAEYVVLDVDAIARAPRTVSLVEAATLPLNGLTARQALDLVALPPGATVLVTGAAGAVGGYAVALAKARGHRVVAVAGSADEALVRDFGAEVFVPRGDFLADRVRAEVPGGVDAALDTALLGLDALDAVKGGGRFVVFAAGAAPIPLRGIRVEHVWIRADGAALGELVALVDSGVLAVRVAETLPLDDAAKAHERLAEGGLRGRVVLTGQES</sequence>
<dbReference type="InterPro" id="IPR011032">
    <property type="entry name" value="GroES-like_sf"/>
</dbReference>
<accession>A0A193BZQ0</accession>
<dbReference type="STRING" id="31958.SD37_19665"/>
<protein>
    <submittedName>
        <fullName evidence="3">NADPH:quinone reductase</fullName>
    </submittedName>
</protein>
<dbReference type="Proteomes" id="UP000093695">
    <property type="component" value="Chromosome"/>
</dbReference>
<dbReference type="SUPFAM" id="SSF50129">
    <property type="entry name" value="GroES-like"/>
    <property type="match status" value="1"/>
</dbReference>
<dbReference type="eggNOG" id="COG0604">
    <property type="taxonomic scope" value="Bacteria"/>
</dbReference>
<organism evidence="3 4">
    <name type="scientific">Amycolatopsis orientalis</name>
    <name type="common">Nocardia orientalis</name>
    <dbReference type="NCBI Taxonomy" id="31958"/>
    <lineage>
        <taxon>Bacteria</taxon>
        <taxon>Bacillati</taxon>
        <taxon>Actinomycetota</taxon>
        <taxon>Actinomycetes</taxon>
        <taxon>Pseudonocardiales</taxon>
        <taxon>Pseudonocardiaceae</taxon>
        <taxon>Amycolatopsis</taxon>
    </lineage>
</organism>
<dbReference type="AlphaFoldDB" id="A0A193BZQ0"/>
<keyword evidence="4" id="KW-1185">Reference proteome</keyword>
<gene>
    <name evidence="3" type="ORF">SD37_19665</name>
</gene>